<dbReference type="Gene3D" id="1.10.10.1100">
    <property type="entry name" value="BFD-like [2Fe-2S]-binding domain"/>
    <property type="match status" value="1"/>
</dbReference>
<name>A0ABX7ES31_9HYPH</name>
<dbReference type="Pfam" id="PF04879">
    <property type="entry name" value="Molybdop_Fe4S4"/>
    <property type="match status" value="1"/>
</dbReference>
<dbReference type="Gene3D" id="3.40.50.740">
    <property type="match status" value="1"/>
</dbReference>
<dbReference type="CDD" id="cd02754">
    <property type="entry name" value="MopB_Nitrate-R-NapA-like"/>
    <property type="match status" value="1"/>
</dbReference>
<dbReference type="InterPro" id="IPR006963">
    <property type="entry name" value="Mopterin_OxRdtase_4Fe-4S_dom"/>
</dbReference>
<organism evidence="12 13">
    <name type="scientific">Rhizobium rosettiformans</name>
    <dbReference type="NCBI Taxonomy" id="1368430"/>
    <lineage>
        <taxon>Bacteria</taxon>
        <taxon>Pseudomonadati</taxon>
        <taxon>Pseudomonadota</taxon>
        <taxon>Alphaproteobacteria</taxon>
        <taxon>Hyphomicrobiales</taxon>
        <taxon>Rhizobiaceae</taxon>
        <taxon>Rhizobium/Agrobacterium group</taxon>
        <taxon>Rhizobium</taxon>
    </lineage>
</organism>
<dbReference type="Pfam" id="PF01568">
    <property type="entry name" value="Molydop_binding"/>
    <property type="match status" value="1"/>
</dbReference>
<dbReference type="InterPro" id="IPR007419">
    <property type="entry name" value="BFD-like_2Fe2S-bd_dom"/>
</dbReference>
<dbReference type="InterPro" id="IPR006657">
    <property type="entry name" value="MoPterin_dinucl-bd_dom"/>
</dbReference>
<gene>
    <name evidence="12" type="ORF">D4A92_06720</name>
</gene>
<dbReference type="EMBL" id="CP032405">
    <property type="protein sequence ID" value="QRF51150.1"/>
    <property type="molecule type" value="Genomic_DNA"/>
</dbReference>
<dbReference type="PANTHER" id="PTHR43105:SF9">
    <property type="entry name" value="NADPH-FE(3+) OXIDOREDUCTASE SUBUNIT ALPHA"/>
    <property type="match status" value="1"/>
</dbReference>
<protein>
    <submittedName>
        <fullName evidence="12">Nitrate reductase</fullName>
    </submittedName>
</protein>
<evidence type="ECO:0000313" key="12">
    <source>
        <dbReference type="EMBL" id="QRF51150.1"/>
    </source>
</evidence>
<keyword evidence="5" id="KW-0500">Molybdenum</keyword>
<evidence type="ECO:0000259" key="11">
    <source>
        <dbReference type="PROSITE" id="PS51669"/>
    </source>
</evidence>
<comment type="similarity">
    <text evidence="3">Belongs to the prokaryotic molybdopterin-containing oxidoreductase family. NasA/NapA/NarB subfamily.</text>
</comment>
<comment type="cofactor">
    <cofactor evidence="2">
        <name>[4Fe-4S] cluster</name>
        <dbReference type="ChEBI" id="CHEBI:49883"/>
    </cofactor>
</comment>
<evidence type="ECO:0000256" key="2">
    <source>
        <dbReference type="ARBA" id="ARBA00001966"/>
    </source>
</evidence>
<dbReference type="SUPFAM" id="SSF50692">
    <property type="entry name" value="ADC-like"/>
    <property type="match status" value="1"/>
</dbReference>
<dbReference type="InterPro" id="IPR027467">
    <property type="entry name" value="MopterinOxRdtase_cofactor_BS"/>
</dbReference>
<dbReference type="InterPro" id="IPR009010">
    <property type="entry name" value="Asp_de-COase-like_dom_sf"/>
</dbReference>
<dbReference type="Pfam" id="PF00384">
    <property type="entry name" value="Molybdopterin"/>
    <property type="match status" value="1"/>
</dbReference>
<evidence type="ECO:0000256" key="8">
    <source>
        <dbReference type="ARBA" id="ARBA00023004"/>
    </source>
</evidence>
<dbReference type="InterPro" id="IPR006656">
    <property type="entry name" value="Mopterin_OxRdtase"/>
</dbReference>
<dbReference type="Gene3D" id="3.40.228.10">
    <property type="entry name" value="Dimethylsulfoxide Reductase, domain 2"/>
    <property type="match status" value="1"/>
</dbReference>
<evidence type="ECO:0000256" key="4">
    <source>
        <dbReference type="ARBA" id="ARBA00022485"/>
    </source>
</evidence>
<reference evidence="12 13" key="1">
    <citation type="submission" date="2018-09" db="EMBL/GenBank/DDBJ databases">
        <title>Rhizobium sp. MAE2-X.</title>
        <authorList>
            <person name="Lee Y."/>
            <person name="Jeon C.O."/>
        </authorList>
    </citation>
    <scope>NUCLEOTIDE SEQUENCE [LARGE SCALE GENOMIC DNA]</scope>
    <source>
        <strain evidence="12 13">MAE2-X</strain>
    </source>
</reference>
<dbReference type="SUPFAM" id="SSF53706">
    <property type="entry name" value="Formate dehydrogenase/DMSO reductase, domains 1-3"/>
    <property type="match status" value="1"/>
</dbReference>
<sequence>MACETRTTCPYCGVGCGVIASVDEAGIFTVRGDPEHPANFGKLCSKGSALAETLDLDGRALYPTIHGQRSSWDAALDLVVERFSDTIASHGPDSVAFYVSGQLLTEDYYVANKLMKGFIGSGNIDTNSRLCMASSVAGHRRAFGSDTVPGTYEDLELADLVVLVGSNLAWCHPVLYQRIAAAKASRPTMKVVVIDPRRTATSDIADLHLAVRPDGDVALFNGLLAHLAETNRIDEAFVGAHTSGFAEALIAASPQSMAALSEVTGLSGLSIRQFFWLFADTERVVTCYSQGVNQSSVGTDKVNAIINCHLATGRIGRPGMGPFSLTGQPNAMGGREVGGLANMLAAHMAIENADHRDRVQRFWGAPRIADRPGLKAVDMFDAVADGRIKALWIMSTNPVVSMPDADKVKAAIEACPFVVVSDMQGDTDTGRLAHVLLPATGWGEKSGTVTNSERRISRQRAFLSAPGEARPDWWHITEVAKRMGFTRAFDFASPVDIFAEHAALSSFENKGTRDFDIGAFAGIDEDQYDDLRPFQWPRPATGEAPERFFGNGRFYHPDGKARFAPVQAAVASQEDGFILNTGRVRDHWHTMTRTGKSARLSAHMAEPYCEIHPFDAADHGVGHADLVRVTGQGGREVIVRALLSDRQSRGSLFVPMHWSDETASAARVDTLVPSLTDPISGQPALKQARVLLERYSARLHAFLVTRNKPSNLPFSYWAMAKTEGGYRLELAGDEPDGGFGAWLSRSLELGADVDMVAYVDSTSGDSRILAFDGTDLLAALFVSRAPVAVSRQWAVDQLNVDHGDRLARCRLVAGRPETNRPDRGAIVCACFSVGVNDIRRAIDHGCRSVEAVGDALAAGTNCGSCRPEIRRILDAQPLLAAE</sequence>
<evidence type="ECO:0000313" key="13">
    <source>
        <dbReference type="Proteomes" id="UP000596351"/>
    </source>
</evidence>
<evidence type="ECO:0000256" key="3">
    <source>
        <dbReference type="ARBA" id="ARBA00008747"/>
    </source>
</evidence>
<dbReference type="InterPro" id="IPR041854">
    <property type="entry name" value="BFD-like_2Fe2S-bd_dom_sf"/>
</dbReference>
<dbReference type="CDD" id="cd02791">
    <property type="entry name" value="MopB_CT_Nitrate-R-NapA-like"/>
    <property type="match status" value="1"/>
</dbReference>
<comment type="cofactor">
    <cofactor evidence="1">
        <name>Mo-bis(molybdopterin guanine dinucleotide)</name>
        <dbReference type="ChEBI" id="CHEBI:60539"/>
    </cofactor>
</comment>
<evidence type="ECO:0000256" key="9">
    <source>
        <dbReference type="ARBA" id="ARBA00023014"/>
    </source>
</evidence>
<accession>A0ABX7ES31</accession>
<dbReference type="Gene3D" id="2.20.25.90">
    <property type="entry name" value="ADC-like domains"/>
    <property type="match status" value="1"/>
</dbReference>
<evidence type="ECO:0000256" key="10">
    <source>
        <dbReference type="ARBA" id="ARBA00023063"/>
    </source>
</evidence>
<proteinExistence type="inferred from homology"/>
<dbReference type="PROSITE" id="PS51669">
    <property type="entry name" value="4FE4S_MOW_BIS_MGD"/>
    <property type="match status" value="1"/>
</dbReference>
<keyword evidence="7" id="KW-0560">Oxidoreductase</keyword>
<dbReference type="PROSITE" id="PS00551">
    <property type="entry name" value="MOLYBDOPTERIN_PROK_1"/>
    <property type="match status" value="1"/>
</dbReference>
<feature type="domain" description="4Fe-4S Mo/W bis-MGD-type" evidence="11">
    <location>
        <begin position="2"/>
        <end position="58"/>
    </location>
</feature>
<keyword evidence="9" id="KW-0411">Iron-sulfur</keyword>
<dbReference type="Proteomes" id="UP000596351">
    <property type="component" value="Chromosome"/>
</dbReference>
<dbReference type="RefSeq" id="WP_203018900.1">
    <property type="nucleotide sequence ID" value="NZ_CP032405.1"/>
</dbReference>
<dbReference type="Gene3D" id="2.40.40.20">
    <property type="match status" value="1"/>
</dbReference>
<dbReference type="SMART" id="SM00926">
    <property type="entry name" value="Molybdop_Fe4S4"/>
    <property type="match status" value="1"/>
</dbReference>
<dbReference type="Pfam" id="PF04324">
    <property type="entry name" value="Fer2_BFD"/>
    <property type="match status" value="1"/>
</dbReference>
<keyword evidence="10" id="KW-0534">Nitrate assimilation</keyword>
<dbReference type="PANTHER" id="PTHR43105">
    <property type="entry name" value="RESPIRATORY NITRATE REDUCTASE"/>
    <property type="match status" value="1"/>
</dbReference>
<dbReference type="InterPro" id="IPR050123">
    <property type="entry name" value="Prok_molybdopt-oxidoreductase"/>
</dbReference>
<dbReference type="InterPro" id="IPR041957">
    <property type="entry name" value="CT_Nitrate-R-NapA-like"/>
</dbReference>
<keyword evidence="13" id="KW-1185">Reference proteome</keyword>
<evidence type="ECO:0000256" key="5">
    <source>
        <dbReference type="ARBA" id="ARBA00022505"/>
    </source>
</evidence>
<evidence type="ECO:0000256" key="1">
    <source>
        <dbReference type="ARBA" id="ARBA00001942"/>
    </source>
</evidence>
<keyword evidence="6" id="KW-0479">Metal-binding</keyword>
<keyword evidence="8" id="KW-0408">Iron</keyword>
<keyword evidence="4" id="KW-0004">4Fe-4S</keyword>
<evidence type="ECO:0000256" key="7">
    <source>
        <dbReference type="ARBA" id="ARBA00023002"/>
    </source>
</evidence>
<evidence type="ECO:0000256" key="6">
    <source>
        <dbReference type="ARBA" id="ARBA00022723"/>
    </source>
</evidence>